<sequence length="105" mass="12189">VVLNLTADLRGEFTWNTKQLFVFVNVLFETAKNARNQMVMWSSIIEDQEHALLKLPALRPQYPYAVTDQGFNLRDRQFNVTVAWNVMPKVGALYMRQRAFTGQPL</sequence>
<evidence type="ECO:0000256" key="2">
    <source>
        <dbReference type="ARBA" id="ARBA00009289"/>
    </source>
</evidence>
<dbReference type="PANTHER" id="PTHR12804:SF0">
    <property type="entry name" value="SIGNAL PEPTIDASE COMPLEX SUBUNIT 3"/>
    <property type="match status" value="1"/>
</dbReference>
<evidence type="ECO:0000256" key="7">
    <source>
        <dbReference type="ARBA" id="ARBA00023136"/>
    </source>
</evidence>
<gene>
    <name evidence="9" type="ORF">CHLNCDRAFT_13794</name>
</gene>
<organism evidence="10">
    <name type="scientific">Chlorella variabilis</name>
    <name type="common">Green alga</name>
    <dbReference type="NCBI Taxonomy" id="554065"/>
    <lineage>
        <taxon>Eukaryota</taxon>
        <taxon>Viridiplantae</taxon>
        <taxon>Chlorophyta</taxon>
        <taxon>core chlorophytes</taxon>
        <taxon>Trebouxiophyceae</taxon>
        <taxon>Chlorellales</taxon>
        <taxon>Chlorellaceae</taxon>
        <taxon>Chlorella clade</taxon>
        <taxon>Chlorella</taxon>
    </lineage>
</organism>
<keyword evidence="4" id="KW-0256">Endoplasmic reticulum</keyword>
<evidence type="ECO:0000313" key="10">
    <source>
        <dbReference type="Proteomes" id="UP000008141"/>
    </source>
</evidence>
<dbReference type="OMA" id="MINYYSE"/>
<dbReference type="Pfam" id="PF04573">
    <property type="entry name" value="SPC22"/>
    <property type="match status" value="1"/>
</dbReference>
<dbReference type="PIRSF" id="PIRSF016089">
    <property type="entry name" value="SPC22"/>
    <property type="match status" value="1"/>
</dbReference>
<comment type="subcellular location">
    <subcellularLocation>
        <location evidence="1">Endoplasmic reticulum membrane</location>
        <topology evidence="1">Single-pass type II membrane protein</topology>
    </subcellularLocation>
</comment>
<proteinExistence type="inferred from homology"/>
<feature type="non-terminal residue" evidence="9">
    <location>
        <position position="1"/>
    </location>
</feature>
<dbReference type="STRING" id="554065.E1ZPP7"/>
<accession>E1ZPP7</accession>
<keyword evidence="7" id="KW-0472">Membrane</keyword>
<dbReference type="FunCoup" id="E1ZPP7">
    <property type="interactions" value="1389"/>
</dbReference>
<keyword evidence="10" id="KW-1185">Reference proteome</keyword>
<feature type="non-terminal residue" evidence="9">
    <location>
        <position position="105"/>
    </location>
</feature>
<dbReference type="EMBL" id="GL433858">
    <property type="protein sequence ID" value="EFN52102.1"/>
    <property type="molecule type" value="Genomic_DNA"/>
</dbReference>
<comment type="similarity">
    <text evidence="2">Belongs to the SPCS3 family.</text>
</comment>
<dbReference type="GO" id="GO:0005787">
    <property type="term" value="C:signal peptidase complex"/>
    <property type="evidence" value="ECO:0007669"/>
    <property type="project" value="InterPro"/>
</dbReference>
<dbReference type="InterPro" id="IPR007653">
    <property type="entry name" value="SPC3"/>
</dbReference>
<dbReference type="PANTHER" id="PTHR12804">
    <property type="entry name" value="MICROSOMAL SIGNAL PEPTIDASE 23 KD SUBUNIT SPC22/23"/>
    <property type="match status" value="1"/>
</dbReference>
<dbReference type="GeneID" id="17351549"/>
<dbReference type="OrthoDB" id="10261524at2759"/>
<evidence type="ECO:0000256" key="5">
    <source>
        <dbReference type="ARBA" id="ARBA00022968"/>
    </source>
</evidence>
<evidence type="ECO:0000313" key="9">
    <source>
        <dbReference type="EMBL" id="EFN52102.1"/>
    </source>
</evidence>
<evidence type="ECO:0000256" key="4">
    <source>
        <dbReference type="ARBA" id="ARBA00022824"/>
    </source>
</evidence>
<dbReference type="GO" id="GO:0045047">
    <property type="term" value="P:protein targeting to ER"/>
    <property type="evidence" value="ECO:0007669"/>
    <property type="project" value="TreeGrafter"/>
</dbReference>
<dbReference type="eggNOG" id="KOG3372">
    <property type="taxonomic scope" value="Eukaryota"/>
</dbReference>
<evidence type="ECO:0000256" key="6">
    <source>
        <dbReference type="ARBA" id="ARBA00022989"/>
    </source>
</evidence>
<reference evidence="9 10" key="1">
    <citation type="journal article" date="2010" name="Plant Cell">
        <title>The Chlorella variabilis NC64A genome reveals adaptation to photosymbiosis, coevolution with viruses, and cryptic sex.</title>
        <authorList>
            <person name="Blanc G."/>
            <person name="Duncan G."/>
            <person name="Agarkova I."/>
            <person name="Borodovsky M."/>
            <person name="Gurnon J."/>
            <person name="Kuo A."/>
            <person name="Lindquist E."/>
            <person name="Lucas S."/>
            <person name="Pangilinan J."/>
            <person name="Polle J."/>
            <person name="Salamov A."/>
            <person name="Terry A."/>
            <person name="Yamada T."/>
            <person name="Dunigan D.D."/>
            <person name="Grigoriev I.V."/>
            <person name="Claverie J.M."/>
            <person name="Van Etten J.L."/>
        </authorList>
    </citation>
    <scope>NUCLEOTIDE SEQUENCE [LARGE SCALE GENOMIC DNA]</scope>
    <source>
        <strain evidence="9 10">NC64A</strain>
    </source>
</reference>
<evidence type="ECO:0000256" key="8">
    <source>
        <dbReference type="ARBA" id="ARBA00029556"/>
    </source>
</evidence>
<name>E1ZPP7_CHLVA</name>
<keyword evidence="6" id="KW-1133">Transmembrane helix</keyword>
<dbReference type="Proteomes" id="UP000008141">
    <property type="component" value="Unassembled WGS sequence"/>
</dbReference>
<dbReference type="KEGG" id="cvr:CHLNCDRAFT_13794"/>
<dbReference type="AlphaFoldDB" id="E1ZPP7"/>
<evidence type="ECO:0000256" key="3">
    <source>
        <dbReference type="ARBA" id="ARBA00022692"/>
    </source>
</evidence>
<dbReference type="RefSeq" id="XP_005844204.1">
    <property type="nucleotide sequence ID" value="XM_005844142.1"/>
</dbReference>
<keyword evidence="3" id="KW-0812">Transmembrane</keyword>
<keyword evidence="5" id="KW-0735">Signal-anchor</keyword>
<dbReference type="GO" id="GO:0006465">
    <property type="term" value="P:signal peptide processing"/>
    <property type="evidence" value="ECO:0007669"/>
    <property type="project" value="InterPro"/>
</dbReference>
<evidence type="ECO:0000256" key="1">
    <source>
        <dbReference type="ARBA" id="ARBA00004648"/>
    </source>
</evidence>
<dbReference type="InParanoid" id="E1ZPP7"/>
<protein>
    <recommendedName>
        <fullName evidence="8">Signal peptidase complex subunit 3</fullName>
    </recommendedName>
</protein>